<dbReference type="InterPro" id="IPR027417">
    <property type="entry name" value="P-loop_NTPase"/>
</dbReference>
<dbReference type="AlphaFoldDB" id="A0A8H7V842"/>
<name>A0A8H7V842_9FUNG</name>
<dbReference type="GO" id="GO:0043138">
    <property type="term" value="F:3'-5' DNA helicase activity"/>
    <property type="evidence" value="ECO:0007669"/>
    <property type="project" value="UniProtKB-EC"/>
</dbReference>
<proteinExistence type="inferred from homology"/>
<dbReference type="EMBL" id="JAEPRB010000669">
    <property type="protein sequence ID" value="KAG2213666.1"/>
    <property type="molecule type" value="Genomic_DNA"/>
</dbReference>
<dbReference type="PROSITE" id="PS51192">
    <property type="entry name" value="HELICASE_ATP_BIND_1"/>
    <property type="match status" value="1"/>
</dbReference>
<evidence type="ECO:0000259" key="8">
    <source>
        <dbReference type="PROSITE" id="PS51194"/>
    </source>
</evidence>
<comment type="caution">
    <text evidence="9">The sequence shown here is derived from an EMBL/GenBank/DDBJ whole genome shotgun (WGS) entry which is preliminary data.</text>
</comment>
<dbReference type="OrthoDB" id="2290244at2759"/>
<dbReference type="PROSITE" id="PS00028">
    <property type="entry name" value="ZINC_FINGER_C2H2_1"/>
    <property type="match status" value="1"/>
</dbReference>
<feature type="domain" description="Helicase ATP-binding" evidence="7">
    <location>
        <begin position="913"/>
        <end position="1058"/>
    </location>
</feature>
<dbReference type="GO" id="GO:0009378">
    <property type="term" value="F:four-way junction helicase activity"/>
    <property type="evidence" value="ECO:0007669"/>
    <property type="project" value="TreeGrafter"/>
</dbReference>
<accession>A0A8H7V842</accession>
<dbReference type="Pfam" id="PF00271">
    <property type="entry name" value="Helicase_C"/>
    <property type="match status" value="1"/>
</dbReference>
<dbReference type="GO" id="GO:0003676">
    <property type="term" value="F:nucleic acid binding"/>
    <property type="evidence" value="ECO:0007669"/>
    <property type="project" value="InterPro"/>
</dbReference>
<evidence type="ECO:0000256" key="4">
    <source>
        <dbReference type="ARBA" id="ARBA00034617"/>
    </source>
</evidence>
<evidence type="ECO:0000259" key="7">
    <source>
        <dbReference type="PROSITE" id="PS51192"/>
    </source>
</evidence>
<dbReference type="SMART" id="SM00490">
    <property type="entry name" value="HELICc"/>
    <property type="match status" value="1"/>
</dbReference>
<evidence type="ECO:0000256" key="2">
    <source>
        <dbReference type="ARBA" id="ARBA00022741"/>
    </source>
</evidence>
<feature type="compositionally biased region" description="Acidic residues" evidence="6">
    <location>
        <begin position="175"/>
        <end position="200"/>
    </location>
</feature>
<evidence type="ECO:0000313" key="10">
    <source>
        <dbReference type="Proteomes" id="UP000646827"/>
    </source>
</evidence>
<gene>
    <name evidence="9" type="ORF">INT45_000728</name>
</gene>
<evidence type="ECO:0000256" key="1">
    <source>
        <dbReference type="ARBA" id="ARBA00005446"/>
    </source>
</evidence>
<dbReference type="InterPro" id="IPR014001">
    <property type="entry name" value="Helicase_ATP-bd"/>
</dbReference>
<dbReference type="EC" id="5.6.2.4" evidence="5"/>
<dbReference type="InterPro" id="IPR013087">
    <property type="entry name" value="Znf_C2H2_type"/>
</dbReference>
<keyword evidence="10" id="KW-1185">Reference proteome</keyword>
<dbReference type="SUPFAM" id="SSF52540">
    <property type="entry name" value="P-loop containing nucleoside triphosphate hydrolases"/>
    <property type="match status" value="1"/>
</dbReference>
<dbReference type="GO" id="GO:0005737">
    <property type="term" value="C:cytoplasm"/>
    <property type="evidence" value="ECO:0007669"/>
    <property type="project" value="TreeGrafter"/>
</dbReference>
<dbReference type="GO" id="GO:0005634">
    <property type="term" value="C:nucleus"/>
    <property type="evidence" value="ECO:0007669"/>
    <property type="project" value="TreeGrafter"/>
</dbReference>
<reference evidence="9 10" key="1">
    <citation type="submission" date="2020-12" db="EMBL/GenBank/DDBJ databases">
        <title>Metabolic potential, ecology and presence of endohyphal bacteria is reflected in genomic diversity of Mucoromycotina.</title>
        <authorList>
            <person name="Muszewska A."/>
            <person name="Okrasinska A."/>
            <person name="Steczkiewicz K."/>
            <person name="Drgas O."/>
            <person name="Orlowska M."/>
            <person name="Perlinska-Lenart U."/>
            <person name="Aleksandrzak-Piekarczyk T."/>
            <person name="Szatraj K."/>
            <person name="Zielenkiewicz U."/>
            <person name="Pilsyk S."/>
            <person name="Malc E."/>
            <person name="Mieczkowski P."/>
            <person name="Kruszewska J.S."/>
            <person name="Biernat P."/>
            <person name="Pawlowska J."/>
        </authorList>
    </citation>
    <scope>NUCLEOTIDE SEQUENCE [LARGE SCALE GENOMIC DNA]</scope>
    <source>
        <strain evidence="9 10">CBS 142.35</strain>
    </source>
</reference>
<dbReference type="Gene3D" id="3.40.50.300">
    <property type="entry name" value="P-loop containing nucleotide triphosphate hydrolases"/>
    <property type="match status" value="2"/>
</dbReference>
<feature type="domain" description="Helicase C-terminal" evidence="8">
    <location>
        <begin position="1097"/>
        <end position="1242"/>
    </location>
</feature>
<dbReference type="SMART" id="SM00487">
    <property type="entry name" value="DEXDc"/>
    <property type="match status" value="1"/>
</dbReference>
<keyword evidence="3" id="KW-0067">ATP-binding</keyword>
<organism evidence="9 10">
    <name type="scientific">Circinella minor</name>
    <dbReference type="NCBI Taxonomy" id="1195481"/>
    <lineage>
        <taxon>Eukaryota</taxon>
        <taxon>Fungi</taxon>
        <taxon>Fungi incertae sedis</taxon>
        <taxon>Mucoromycota</taxon>
        <taxon>Mucoromycotina</taxon>
        <taxon>Mucoromycetes</taxon>
        <taxon>Mucorales</taxon>
        <taxon>Lichtheimiaceae</taxon>
        <taxon>Circinella</taxon>
    </lineage>
</organism>
<evidence type="ECO:0000256" key="6">
    <source>
        <dbReference type="SAM" id="MobiDB-lite"/>
    </source>
</evidence>
<dbReference type="PANTHER" id="PTHR13710:SF149">
    <property type="entry name" value="ATP-DEPENDENT DNA HELICASE TLH2"/>
    <property type="match status" value="1"/>
</dbReference>
<dbReference type="GO" id="GO:0000724">
    <property type="term" value="P:double-strand break repair via homologous recombination"/>
    <property type="evidence" value="ECO:0007669"/>
    <property type="project" value="TreeGrafter"/>
</dbReference>
<comment type="similarity">
    <text evidence="1">Belongs to the helicase family. RecQ subfamily.</text>
</comment>
<dbReference type="InterPro" id="IPR001650">
    <property type="entry name" value="Helicase_C-like"/>
</dbReference>
<dbReference type="Pfam" id="PF00270">
    <property type="entry name" value="DEAD"/>
    <property type="match status" value="1"/>
</dbReference>
<feature type="region of interest" description="Disordered" evidence="6">
    <location>
        <begin position="175"/>
        <end position="210"/>
    </location>
</feature>
<dbReference type="Proteomes" id="UP000646827">
    <property type="component" value="Unassembled WGS sequence"/>
</dbReference>
<dbReference type="GO" id="GO:0005524">
    <property type="term" value="F:ATP binding"/>
    <property type="evidence" value="ECO:0007669"/>
    <property type="project" value="UniProtKB-KW"/>
</dbReference>
<dbReference type="InterPro" id="IPR011545">
    <property type="entry name" value="DEAD/DEAH_box_helicase_dom"/>
</dbReference>
<keyword evidence="2" id="KW-0547">Nucleotide-binding</keyword>
<dbReference type="PROSITE" id="PS51194">
    <property type="entry name" value="HELICASE_CTER"/>
    <property type="match status" value="1"/>
</dbReference>
<protein>
    <recommendedName>
        <fullName evidence="5">DNA 3'-5' helicase</fullName>
        <ecNumber evidence="5">5.6.2.4</ecNumber>
    </recommendedName>
</protein>
<comment type="catalytic activity">
    <reaction evidence="4">
        <text>Couples ATP hydrolysis with the unwinding of duplex DNA by translocating in the 3'-5' direction.</text>
        <dbReference type="EC" id="5.6.2.4"/>
    </reaction>
</comment>
<dbReference type="PANTHER" id="PTHR13710">
    <property type="entry name" value="DNA HELICASE RECQ FAMILY MEMBER"/>
    <property type="match status" value="1"/>
</dbReference>
<evidence type="ECO:0000256" key="3">
    <source>
        <dbReference type="ARBA" id="ARBA00022840"/>
    </source>
</evidence>
<evidence type="ECO:0000313" key="9">
    <source>
        <dbReference type="EMBL" id="KAG2213666.1"/>
    </source>
</evidence>
<dbReference type="GO" id="GO:0005694">
    <property type="term" value="C:chromosome"/>
    <property type="evidence" value="ECO:0007669"/>
    <property type="project" value="TreeGrafter"/>
</dbReference>
<sequence length="1242" mass="140921">METTQVNGQGTFPCTDVNCKKVFDNKNAKDFHFSRVHQKYCTVTYPGDLEPTKITRNADNTFSCKRCGRPYKSGSKQKLQTHAKTCNPNANRAEQAASREPIIYSPSITAAINQIVMDDDLFTKNTNRVDQDERRTLSWFFAHTGYNDYIDSLAPEQGIPLPSIGDRIDEENELDGLDDIDNEDNELDGLDDTGDYDDDNNTMNNNNEPEDMARLSMGDSRYSLLKLVSIRIVNDDNGPIDRIMRNAEEFFTETMDSINSLDYTVRRLIMSNGDESSIVPTLGFKPLTVPDSIRRYARYCGRFIVSLYRLGLDCTSYHSSLYEPLSPGIKNGIKDLIEQVDNKYDQEIKNAIVNLLNQVLQEEKEPSLPSTSFSLYRFMVFTMIDFKGRLKPVRFVTPALAMLTYLCRLLVVHKIKKDSPGKSYIFSPDLYYYIRDGKPTVFNSIRETMRLATTAIGDQPRLPKVLWIPDTSYKALVLTDSNIKVTVNDLHICYDNLLSSMLTQLRDPSYTFGVDDLVVLIKNILQESGTMDRMSNQKIGYSFITEPTNQYAIYRHRLLSHLLSKSESRRLFTKFVGLDGSIVWNKETIRRWLKEGVRLQKRLLTAIHITYGQPSRGEELASLLYSNSLTGDRSIYWMTAYETIMIATPYSKSREITGSDRYTARYLPKDLSYVLMGYLVFIRPLECLFYKVLYGDEARVTASHCLFIANGTMMDGRLVRDSFTAVFQQTIGYSLPFSSYRHVAIAFIRQHVQQKEQQRLWDNVIDAQAGHTTNTAAMEYSRSNLDLRVLDPITALEYFNVTRLWQQLLGIHVDNKKPILELDPEKAKELEVKERENRIIRENVALVESRNIVLLRNSVLEGIKKENEQDTSTTPVINYTSLEEISVALYGLRSFLKDDNVTFKSITQAEAMVAVKARKNNILVVLPCGGGKTAVYAVPIMQEQGLVSVLVVPLVALQSDLCRRLEEASIRYEIYHAGRMQGGTMPDTKIIVVPVENAVTPPFIELCQRLVEQNKLARVIIEEAHLAVTANTYRKSFDSLIGLRMLPVPFLLLSGTVPHGMETTQLPFAFGSNLTVFRTLTARPNLKYSIISTEDEDITQDIVDIIKKAMYSELADPGSRAIVYCPTLKLVHETHMLLCKQTNEMYPQCFYGAMAIEEKDASLKSWRDGPSKVMVATSSFGTGIDYGQVRLVIHHSYSVDVLSYIQEGGRAGRDGSPAQCILVADQLMLEGLRQVDDENEDQ</sequence>
<evidence type="ECO:0000256" key="5">
    <source>
        <dbReference type="ARBA" id="ARBA00034808"/>
    </source>
</evidence>